<keyword evidence="4" id="KW-0238">DNA-binding</keyword>
<dbReference type="NCBIfam" id="TIGR02937">
    <property type="entry name" value="sigma70-ECF"/>
    <property type="match status" value="1"/>
</dbReference>
<dbReference type="GO" id="GO:0016987">
    <property type="term" value="F:sigma factor activity"/>
    <property type="evidence" value="ECO:0007669"/>
    <property type="project" value="UniProtKB-KW"/>
</dbReference>
<keyword evidence="3" id="KW-0731">Sigma factor</keyword>
<name>A0A1Y3QYU8_9BACT</name>
<comment type="similarity">
    <text evidence="1">Belongs to the sigma-70 factor family. ECF subfamily.</text>
</comment>
<reference evidence="8 11" key="3">
    <citation type="journal article" date="2019" name="Nat. Med.">
        <title>A library of human gut bacterial isolates paired with longitudinal multiomics data enables mechanistic microbiome research.</title>
        <authorList>
            <person name="Poyet M."/>
            <person name="Groussin M."/>
            <person name="Gibbons S.M."/>
            <person name="Avila-Pacheco J."/>
            <person name="Jiang X."/>
            <person name="Kearney S.M."/>
            <person name="Perrotta A.R."/>
            <person name="Berdy B."/>
            <person name="Zhao S."/>
            <person name="Lieberman T.D."/>
            <person name="Swanson P.K."/>
            <person name="Smith M."/>
            <person name="Roesemann S."/>
            <person name="Alexander J.E."/>
            <person name="Rich S.A."/>
            <person name="Livny J."/>
            <person name="Vlamakis H."/>
            <person name="Clish C."/>
            <person name="Bullock K."/>
            <person name="Deik A."/>
            <person name="Scott J."/>
            <person name="Pierce K.A."/>
            <person name="Xavier R.J."/>
            <person name="Alm E.J."/>
        </authorList>
    </citation>
    <scope>NUCLEOTIDE SEQUENCE [LARGE SCALE GENOMIC DNA]</scope>
    <source>
        <strain evidence="8 11">BIOML-A266</strain>
    </source>
</reference>
<sequence>MNVQALSDQVLLNHYLSGDQSAISKLIERHSRRVRDYINMMVKDRDVAEDIFQETFIKAVRVIDDGRYTDNGKFLSWILRIAHNQVIDHFRAQRQNKTVTEAEAGYDVLGSLRFAERNVEDAMVSEQIERDVRALVELLPSEQREVVMMRYFAGLSFKDIAEQTDVSINTALGRMRYALINLRRMIKEKNMVLC</sequence>
<evidence type="ECO:0000313" key="10">
    <source>
        <dbReference type="Proteomes" id="UP000195772"/>
    </source>
</evidence>
<evidence type="ECO:0000256" key="1">
    <source>
        <dbReference type="ARBA" id="ARBA00010641"/>
    </source>
</evidence>
<gene>
    <name evidence="9" type="ORF">B5G41_07105</name>
    <name evidence="8" type="ORF">F2Y10_02850</name>
</gene>
<evidence type="ECO:0000256" key="2">
    <source>
        <dbReference type="ARBA" id="ARBA00023015"/>
    </source>
</evidence>
<dbReference type="OrthoDB" id="9790423at2"/>
<organism evidence="9 10">
    <name type="scientific">Alistipes onderdonkii</name>
    <dbReference type="NCBI Taxonomy" id="328813"/>
    <lineage>
        <taxon>Bacteria</taxon>
        <taxon>Pseudomonadati</taxon>
        <taxon>Bacteroidota</taxon>
        <taxon>Bacteroidia</taxon>
        <taxon>Bacteroidales</taxon>
        <taxon>Rikenellaceae</taxon>
        <taxon>Alistipes</taxon>
    </lineage>
</organism>
<dbReference type="Proteomes" id="UP000195772">
    <property type="component" value="Unassembled WGS sequence"/>
</dbReference>
<dbReference type="SUPFAM" id="SSF88946">
    <property type="entry name" value="Sigma2 domain of RNA polymerase sigma factors"/>
    <property type="match status" value="1"/>
</dbReference>
<dbReference type="InterPro" id="IPR039425">
    <property type="entry name" value="RNA_pol_sigma-70-like"/>
</dbReference>
<feature type="domain" description="RNA polymerase sigma factor 70 region 4 type 2" evidence="7">
    <location>
        <begin position="131"/>
        <end position="170"/>
    </location>
</feature>
<dbReference type="Pfam" id="PF04542">
    <property type="entry name" value="Sigma70_r2"/>
    <property type="match status" value="1"/>
</dbReference>
<dbReference type="GO" id="GO:0003677">
    <property type="term" value="F:DNA binding"/>
    <property type="evidence" value="ECO:0007669"/>
    <property type="project" value="UniProtKB-KW"/>
</dbReference>
<dbReference type="PANTHER" id="PTHR43133:SF8">
    <property type="entry name" value="RNA POLYMERASE SIGMA FACTOR HI_1459-RELATED"/>
    <property type="match status" value="1"/>
</dbReference>
<dbReference type="GO" id="GO:0006352">
    <property type="term" value="P:DNA-templated transcription initiation"/>
    <property type="evidence" value="ECO:0007669"/>
    <property type="project" value="InterPro"/>
</dbReference>
<dbReference type="InterPro" id="IPR013324">
    <property type="entry name" value="RNA_pol_sigma_r3/r4-like"/>
</dbReference>
<evidence type="ECO:0000313" key="8">
    <source>
        <dbReference type="EMBL" id="KAA2380400.1"/>
    </source>
</evidence>
<protein>
    <submittedName>
        <fullName evidence="9">RNA polymerase subunit sigma-24</fullName>
    </submittedName>
    <submittedName>
        <fullName evidence="8">Sigma-70 family RNA polymerase sigma factor</fullName>
    </submittedName>
</protein>
<keyword evidence="5" id="KW-0804">Transcription</keyword>
<evidence type="ECO:0000259" key="6">
    <source>
        <dbReference type="Pfam" id="PF04542"/>
    </source>
</evidence>
<evidence type="ECO:0000313" key="9">
    <source>
        <dbReference type="EMBL" id="OUN03448.1"/>
    </source>
</evidence>
<accession>A0A1Y3QYU8</accession>
<evidence type="ECO:0000313" key="11">
    <source>
        <dbReference type="Proteomes" id="UP000322940"/>
    </source>
</evidence>
<dbReference type="SUPFAM" id="SSF88659">
    <property type="entry name" value="Sigma3 and sigma4 domains of RNA polymerase sigma factors"/>
    <property type="match status" value="1"/>
</dbReference>
<keyword evidence="2" id="KW-0805">Transcription regulation</keyword>
<dbReference type="InterPro" id="IPR007627">
    <property type="entry name" value="RNA_pol_sigma70_r2"/>
</dbReference>
<dbReference type="Proteomes" id="UP000322940">
    <property type="component" value="Unassembled WGS sequence"/>
</dbReference>
<dbReference type="EMBL" id="VVXH01000002">
    <property type="protein sequence ID" value="KAA2380400.1"/>
    <property type="molecule type" value="Genomic_DNA"/>
</dbReference>
<reference evidence="9" key="2">
    <citation type="journal article" date="2018" name="BMC Genomics">
        <title>Whole genome sequencing and function prediction of 133 gut anaerobes isolated from chicken caecum in pure cultures.</title>
        <authorList>
            <person name="Medvecky M."/>
            <person name="Cejkova D."/>
            <person name="Polansky O."/>
            <person name="Karasova D."/>
            <person name="Kubasova T."/>
            <person name="Cizek A."/>
            <person name="Rychlik I."/>
        </authorList>
    </citation>
    <scope>NUCLEOTIDE SEQUENCE</scope>
    <source>
        <strain evidence="9">An90</strain>
    </source>
</reference>
<dbReference type="InterPro" id="IPR013325">
    <property type="entry name" value="RNA_pol_sigma_r2"/>
</dbReference>
<dbReference type="RefSeq" id="WP_026318471.1">
    <property type="nucleotide sequence ID" value="NZ_AP025562.1"/>
</dbReference>
<evidence type="ECO:0000256" key="3">
    <source>
        <dbReference type="ARBA" id="ARBA00023082"/>
    </source>
</evidence>
<dbReference type="InterPro" id="IPR014284">
    <property type="entry name" value="RNA_pol_sigma-70_dom"/>
</dbReference>
<comment type="caution">
    <text evidence="9">The sequence shown here is derived from an EMBL/GenBank/DDBJ whole genome shotgun (WGS) entry which is preliminary data.</text>
</comment>
<reference evidence="10" key="1">
    <citation type="submission" date="2017-04" db="EMBL/GenBank/DDBJ databases">
        <title>Function of individual gut microbiota members based on whole genome sequencing of pure cultures obtained from chicken caecum.</title>
        <authorList>
            <person name="Medvecky M."/>
            <person name="Cejkova D."/>
            <person name="Polansky O."/>
            <person name="Karasova D."/>
            <person name="Kubasova T."/>
            <person name="Cizek A."/>
            <person name="Rychlik I."/>
        </authorList>
    </citation>
    <scope>NUCLEOTIDE SEQUENCE [LARGE SCALE GENOMIC DNA]</scope>
    <source>
        <strain evidence="10">An90</strain>
    </source>
</reference>
<evidence type="ECO:0000259" key="7">
    <source>
        <dbReference type="Pfam" id="PF08281"/>
    </source>
</evidence>
<dbReference type="Gene3D" id="1.10.10.10">
    <property type="entry name" value="Winged helix-like DNA-binding domain superfamily/Winged helix DNA-binding domain"/>
    <property type="match status" value="1"/>
</dbReference>
<dbReference type="AlphaFoldDB" id="A0A1Y3QYU8"/>
<dbReference type="Gene3D" id="1.10.1740.10">
    <property type="match status" value="1"/>
</dbReference>
<dbReference type="eggNOG" id="COG1595">
    <property type="taxonomic scope" value="Bacteria"/>
</dbReference>
<proteinExistence type="inferred from homology"/>
<dbReference type="EMBL" id="NFHB01000004">
    <property type="protein sequence ID" value="OUN03448.1"/>
    <property type="molecule type" value="Genomic_DNA"/>
</dbReference>
<feature type="domain" description="RNA polymerase sigma-70 region 2" evidence="6">
    <location>
        <begin position="26"/>
        <end position="94"/>
    </location>
</feature>
<evidence type="ECO:0000256" key="5">
    <source>
        <dbReference type="ARBA" id="ARBA00023163"/>
    </source>
</evidence>
<dbReference type="Pfam" id="PF08281">
    <property type="entry name" value="Sigma70_r4_2"/>
    <property type="match status" value="1"/>
</dbReference>
<dbReference type="PANTHER" id="PTHR43133">
    <property type="entry name" value="RNA POLYMERASE ECF-TYPE SIGMA FACTO"/>
    <property type="match status" value="1"/>
</dbReference>
<evidence type="ECO:0000256" key="4">
    <source>
        <dbReference type="ARBA" id="ARBA00023125"/>
    </source>
</evidence>
<dbReference type="InterPro" id="IPR036388">
    <property type="entry name" value="WH-like_DNA-bd_sf"/>
</dbReference>
<dbReference type="InterPro" id="IPR013249">
    <property type="entry name" value="RNA_pol_sigma70_r4_t2"/>
</dbReference>